<feature type="transmembrane region" description="Helical" evidence="7">
    <location>
        <begin position="68"/>
        <end position="92"/>
    </location>
</feature>
<feature type="transmembrane region" description="Helical" evidence="7">
    <location>
        <begin position="497"/>
        <end position="522"/>
    </location>
</feature>
<evidence type="ECO:0000256" key="4">
    <source>
        <dbReference type="ARBA" id="ARBA00022989"/>
    </source>
</evidence>
<evidence type="ECO:0000256" key="3">
    <source>
        <dbReference type="ARBA" id="ARBA00022692"/>
    </source>
</evidence>
<feature type="domain" description="Copper resistance protein D" evidence="8">
    <location>
        <begin position="243"/>
        <end position="344"/>
    </location>
</feature>
<dbReference type="Pfam" id="PF09678">
    <property type="entry name" value="Caa3_CtaG"/>
    <property type="match status" value="1"/>
</dbReference>
<feature type="transmembrane region" description="Helical" evidence="7">
    <location>
        <begin position="27"/>
        <end position="48"/>
    </location>
</feature>
<dbReference type="Pfam" id="PF05425">
    <property type="entry name" value="CopD"/>
    <property type="match status" value="1"/>
</dbReference>
<proteinExistence type="predicted"/>
<organism evidence="9 10">
    <name type="scientific">Promicromonospora aerolata</name>
    <dbReference type="NCBI Taxonomy" id="195749"/>
    <lineage>
        <taxon>Bacteria</taxon>
        <taxon>Bacillati</taxon>
        <taxon>Actinomycetota</taxon>
        <taxon>Actinomycetes</taxon>
        <taxon>Micrococcales</taxon>
        <taxon>Promicromonosporaceae</taxon>
        <taxon>Promicromonospora</taxon>
    </lineage>
</organism>
<keyword evidence="2" id="KW-1003">Cell membrane</keyword>
<dbReference type="RefSeq" id="WP_377199264.1">
    <property type="nucleotide sequence ID" value="NZ_JBHUHF010000001.1"/>
</dbReference>
<evidence type="ECO:0000256" key="2">
    <source>
        <dbReference type="ARBA" id="ARBA00022475"/>
    </source>
</evidence>
<name>A0ABW4VAA2_9MICO</name>
<feature type="transmembrane region" description="Helical" evidence="7">
    <location>
        <begin position="383"/>
        <end position="401"/>
    </location>
</feature>
<feature type="transmembrane region" description="Helical" evidence="7">
    <location>
        <begin position="322"/>
        <end position="344"/>
    </location>
</feature>
<evidence type="ECO:0000313" key="10">
    <source>
        <dbReference type="Proteomes" id="UP001597338"/>
    </source>
</evidence>
<keyword evidence="5 7" id="KW-0472">Membrane</keyword>
<comment type="caution">
    <text evidence="9">The sequence shown here is derived from an EMBL/GenBank/DDBJ whole genome shotgun (WGS) entry which is preliminary data.</text>
</comment>
<accession>A0ABW4VAA2</accession>
<feature type="transmembrane region" description="Helical" evidence="7">
    <location>
        <begin position="181"/>
        <end position="201"/>
    </location>
</feature>
<evidence type="ECO:0000256" key="6">
    <source>
        <dbReference type="SAM" id="MobiDB-lite"/>
    </source>
</evidence>
<protein>
    <submittedName>
        <fullName evidence="9">Cytochrome c oxidase assembly protein</fullName>
    </submittedName>
</protein>
<comment type="subcellular location">
    <subcellularLocation>
        <location evidence="1">Cell membrane</location>
        <topology evidence="1">Multi-pass membrane protein</topology>
    </subcellularLocation>
</comment>
<feature type="transmembrane region" description="Helical" evidence="7">
    <location>
        <begin position="280"/>
        <end position="301"/>
    </location>
</feature>
<feature type="transmembrane region" description="Helical" evidence="7">
    <location>
        <begin position="104"/>
        <end position="125"/>
    </location>
</feature>
<feature type="transmembrane region" description="Helical" evidence="7">
    <location>
        <begin position="618"/>
        <end position="640"/>
    </location>
</feature>
<feature type="transmembrane region" description="Helical" evidence="7">
    <location>
        <begin position="213"/>
        <end position="235"/>
    </location>
</feature>
<keyword evidence="10" id="KW-1185">Reference proteome</keyword>
<keyword evidence="3 7" id="KW-0812">Transmembrane</keyword>
<evidence type="ECO:0000313" key="9">
    <source>
        <dbReference type="EMBL" id="MFD2027525.1"/>
    </source>
</evidence>
<reference evidence="10" key="1">
    <citation type="journal article" date="2019" name="Int. J. Syst. Evol. Microbiol.">
        <title>The Global Catalogue of Microorganisms (GCM) 10K type strain sequencing project: providing services to taxonomists for standard genome sequencing and annotation.</title>
        <authorList>
            <consortium name="The Broad Institute Genomics Platform"/>
            <consortium name="The Broad Institute Genome Sequencing Center for Infectious Disease"/>
            <person name="Wu L."/>
            <person name="Ma J."/>
        </authorList>
    </citation>
    <scope>NUCLEOTIDE SEQUENCE [LARGE SCALE GENOMIC DNA]</scope>
    <source>
        <strain evidence="10">CCM 7043</strain>
    </source>
</reference>
<feature type="transmembrane region" description="Helical" evidence="7">
    <location>
        <begin position="247"/>
        <end position="268"/>
    </location>
</feature>
<dbReference type="EMBL" id="JBHUHF010000001">
    <property type="protein sequence ID" value="MFD2027525.1"/>
    <property type="molecule type" value="Genomic_DNA"/>
</dbReference>
<evidence type="ECO:0000256" key="7">
    <source>
        <dbReference type="SAM" id="Phobius"/>
    </source>
</evidence>
<dbReference type="InterPro" id="IPR019108">
    <property type="entry name" value="Caa3_assmbl_CtaG-rel"/>
</dbReference>
<evidence type="ECO:0000259" key="8">
    <source>
        <dbReference type="Pfam" id="PF05425"/>
    </source>
</evidence>
<feature type="compositionally biased region" description="Low complexity" evidence="6">
    <location>
        <begin position="1"/>
        <end position="20"/>
    </location>
</feature>
<evidence type="ECO:0000256" key="1">
    <source>
        <dbReference type="ARBA" id="ARBA00004651"/>
    </source>
</evidence>
<dbReference type="InterPro" id="IPR032694">
    <property type="entry name" value="CopC/D"/>
</dbReference>
<feature type="transmembrane region" description="Helical" evidence="7">
    <location>
        <begin position="422"/>
        <end position="441"/>
    </location>
</feature>
<dbReference type="PANTHER" id="PTHR34820">
    <property type="entry name" value="INNER MEMBRANE PROTEIN YEBZ"/>
    <property type="match status" value="1"/>
</dbReference>
<feature type="transmembrane region" description="Helical" evidence="7">
    <location>
        <begin position="453"/>
        <end position="476"/>
    </location>
</feature>
<evidence type="ECO:0000256" key="5">
    <source>
        <dbReference type="ARBA" id="ARBA00023136"/>
    </source>
</evidence>
<dbReference type="Proteomes" id="UP001597338">
    <property type="component" value="Unassembled WGS sequence"/>
</dbReference>
<feature type="transmembrane region" description="Helical" evidence="7">
    <location>
        <begin position="534"/>
        <end position="557"/>
    </location>
</feature>
<sequence>MNPTDARNSTSSTARTSTANGPTSPSWLAVALPTAGLVALAALVAAGTFSGAFTSFANFADPGVLVRWGMPVATVVTELALAVTVGSLALAACVLPRGPLVDRALGVAGVSAGLWTLAALVQLVLRFSWSTYLPLDAQGFGPALMEYVSTISVGRTYLGIVIVAAVTAAVALLVRGPVGALCTIALPLAALGMQSSTGHAAGASSHDLAVSALFLHLGGAALWIGGLAAIGLVGIRHATTSDVIRRYSEIAGWCFAAVAVSGLVSAWIRIGSLDGLATDYGLLLVVKVVLLIVLGGLGWLHRSTVVARLTAGTATRNAAIGLFWRLAAVEVGVMGAVSGVAVALGSTAPPVPDEPIADPTPAELVTGHPLPPEPTVLRWLTEFQWDLLLAFACAAAVLVYVRWTLRLRQRGDAWPLGRTVSWCLGMVVLFWATSGGAAAYGHVLFSAHMVQHMVLAMVVPLFLVLAAPVTLLMRAVPARKDGSRGPREWVLVLVHSTVGRFMANPVVAAVLFAGGMIVFYFTPLFEFAMTTYVGHVWMVAHFTLVGYLFANALIGIDPGPARPSYPLRLVLLFATMAFHAFFGVTLMSGTALLLPDWFGLMGREWGPSAIEDQQKGGGVAWGIGELPTLLLAVGVAFSWARSDAREAKRTDRKAERDGDAELEAYNEMLAQKADQAVRRGESGRA</sequence>
<gene>
    <name evidence="9" type="ORF">ACFSL2_18590</name>
</gene>
<feature type="transmembrane region" description="Helical" evidence="7">
    <location>
        <begin position="569"/>
        <end position="598"/>
    </location>
</feature>
<keyword evidence="4 7" id="KW-1133">Transmembrane helix</keyword>
<feature type="region of interest" description="Disordered" evidence="6">
    <location>
        <begin position="1"/>
        <end position="23"/>
    </location>
</feature>
<dbReference type="InterPro" id="IPR008457">
    <property type="entry name" value="Cu-R_CopD_dom"/>
</dbReference>
<dbReference type="PANTHER" id="PTHR34820:SF4">
    <property type="entry name" value="INNER MEMBRANE PROTEIN YEBZ"/>
    <property type="match status" value="1"/>
</dbReference>